<evidence type="ECO:0000256" key="6">
    <source>
        <dbReference type="HAMAP-Rule" id="MF_01925"/>
    </source>
</evidence>
<evidence type="ECO:0000256" key="1">
    <source>
        <dbReference type="ARBA" id="ARBA00005525"/>
    </source>
</evidence>
<dbReference type="InterPro" id="IPR000304">
    <property type="entry name" value="Pyrroline-COOH_reductase"/>
</dbReference>
<protein>
    <recommendedName>
        <fullName evidence="6 7">Pyrroline-5-carboxylate reductase</fullName>
        <shortName evidence="6">P5C reductase</shortName>
        <shortName evidence="6">P5CR</shortName>
        <ecNumber evidence="6 7">1.5.1.2</ecNumber>
    </recommendedName>
    <alternativeName>
        <fullName evidence="6">PCA reductase</fullName>
    </alternativeName>
</protein>
<evidence type="ECO:0000313" key="12">
    <source>
        <dbReference type="Proteomes" id="UP001171751"/>
    </source>
</evidence>
<proteinExistence type="inferred from homology"/>
<evidence type="ECO:0000256" key="7">
    <source>
        <dbReference type="NCBIfam" id="TIGR00112"/>
    </source>
</evidence>
<dbReference type="AlphaFoldDB" id="A0AA43ZSI1"/>
<evidence type="ECO:0000256" key="3">
    <source>
        <dbReference type="ARBA" id="ARBA00022857"/>
    </source>
</evidence>
<dbReference type="Pfam" id="PF14748">
    <property type="entry name" value="P5CR_dimer"/>
    <property type="match status" value="1"/>
</dbReference>
<comment type="similarity">
    <text evidence="1 6">Belongs to the pyrroline-5-carboxylate reductase family.</text>
</comment>
<dbReference type="FunFam" id="1.10.3730.10:FF:000001">
    <property type="entry name" value="Pyrroline-5-carboxylate reductase"/>
    <property type="match status" value="1"/>
</dbReference>
<keyword evidence="2 6" id="KW-0641">Proline biosynthesis</keyword>
<dbReference type="PANTHER" id="PTHR11645:SF0">
    <property type="entry name" value="PYRROLINE-5-CARBOXYLATE REDUCTASE 3"/>
    <property type="match status" value="1"/>
</dbReference>
<evidence type="ECO:0000256" key="4">
    <source>
        <dbReference type="ARBA" id="ARBA00023002"/>
    </source>
</evidence>
<dbReference type="EC" id="1.5.1.2" evidence="6 7"/>
<feature type="domain" description="Pyrroline-5-carboxylate reductase catalytic N-terminal" evidence="9">
    <location>
        <begin position="8"/>
        <end position="102"/>
    </location>
</feature>
<comment type="caution">
    <text evidence="11">The sequence shown here is derived from an EMBL/GenBank/DDBJ whole genome shotgun (WGS) entry which is preliminary data.</text>
</comment>
<comment type="function">
    <text evidence="5 6">Catalyzes the reduction of 1-pyrroline-5-carboxylate (PCA) to L-proline.</text>
</comment>
<comment type="catalytic activity">
    <reaction evidence="6">
        <text>L-proline + NADP(+) = (S)-1-pyrroline-5-carboxylate + NADPH + 2 H(+)</text>
        <dbReference type="Rhea" id="RHEA:14109"/>
        <dbReference type="ChEBI" id="CHEBI:15378"/>
        <dbReference type="ChEBI" id="CHEBI:17388"/>
        <dbReference type="ChEBI" id="CHEBI:57783"/>
        <dbReference type="ChEBI" id="CHEBI:58349"/>
        <dbReference type="ChEBI" id="CHEBI:60039"/>
        <dbReference type="EC" id="1.5.1.2"/>
    </reaction>
</comment>
<dbReference type="Pfam" id="PF03807">
    <property type="entry name" value="F420_oxidored"/>
    <property type="match status" value="1"/>
</dbReference>
<dbReference type="SUPFAM" id="SSF51735">
    <property type="entry name" value="NAD(P)-binding Rossmann-fold domains"/>
    <property type="match status" value="1"/>
</dbReference>
<dbReference type="PANTHER" id="PTHR11645">
    <property type="entry name" value="PYRROLINE-5-CARBOXYLATE REDUCTASE"/>
    <property type="match status" value="1"/>
</dbReference>
<dbReference type="InterPro" id="IPR029036">
    <property type="entry name" value="P5CR_dimer"/>
</dbReference>
<keyword evidence="6" id="KW-0963">Cytoplasm</keyword>
<comment type="catalytic activity">
    <reaction evidence="6">
        <text>L-proline + NAD(+) = (S)-1-pyrroline-5-carboxylate + NADH + 2 H(+)</text>
        <dbReference type="Rhea" id="RHEA:14105"/>
        <dbReference type="ChEBI" id="CHEBI:15378"/>
        <dbReference type="ChEBI" id="CHEBI:17388"/>
        <dbReference type="ChEBI" id="CHEBI:57540"/>
        <dbReference type="ChEBI" id="CHEBI:57945"/>
        <dbReference type="ChEBI" id="CHEBI:60039"/>
        <dbReference type="EC" id="1.5.1.2"/>
    </reaction>
</comment>
<evidence type="ECO:0000256" key="2">
    <source>
        <dbReference type="ARBA" id="ARBA00022650"/>
    </source>
</evidence>
<comment type="pathway">
    <text evidence="6">Amino-acid biosynthesis; L-proline biosynthesis; L-proline from L-glutamate 5-semialdehyde: step 1/1.</text>
</comment>
<evidence type="ECO:0000259" key="9">
    <source>
        <dbReference type="Pfam" id="PF03807"/>
    </source>
</evidence>
<feature type="domain" description="Pyrroline-5-carboxylate reductase dimerisation" evidence="10">
    <location>
        <begin position="166"/>
        <end position="262"/>
    </location>
</feature>
<evidence type="ECO:0000259" key="10">
    <source>
        <dbReference type="Pfam" id="PF14748"/>
    </source>
</evidence>
<dbReference type="GO" id="GO:0055129">
    <property type="term" value="P:L-proline biosynthetic process"/>
    <property type="evidence" value="ECO:0007669"/>
    <property type="project" value="UniProtKB-UniRule"/>
</dbReference>
<keyword evidence="3 6" id="KW-0521">NADP</keyword>
<dbReference type="InterPro" id="IPR008927">
    <property type="entry name" value="6-PGluconate_DH-like_C_sf"/>
</dbReference>
<dbReference type="Proteomes" id="UP001171751">
    <property type="component" value="Unassembled WGS sequence"/>
</dbReference>
<dbReference type="InterPro" id="IPR036291">
    <property type="entry name" value="NAD(P)-bd_dom_sf"/>
</dbReference>
<dbReference type="GO" id="GO:0005737">
    <property type="term" value="C:cytoplasm"/>
    <property type="evidence" value="ECO:0007669"/>
    <property type="project" value="UniProtKB-SubCell"/>
</dbReference>
<dbReference type="HAMAP" id="MF_01925">
    <property type="entry name" value="P5C_reductase"/>
    <property type="match status" value="1"/>
</dbReference>
<dbReference type="SUPFAM" id="SSF48179">
    <property type="entry name" value="6-phosphogluconate dehydrogenase C-terminal domain-like"/>
    <property type="match status" value="1"/>
</dbReference>
<dbReference type="GO" id="GO:0004735">
    <property type="term" value="F:pyrroline-5-carboxylate reductase activity"/>
    <property type="evidence" value="ECO:0007669"/>
    <property type="project" value="UniProtKB-UniRule"/>
</dbReference>
<feature type="binding site" evidence="8">
    <location>
        <begin position="12"/>
        <end position="17"/>
    </location>
    <ligand>
        <name>NADP(+)</name>
        <dbReference type="ChEBI" id="CHEBI:58349"/>
    </ligand>
</feature>
<name>A0AA43ZSI1_9LACT</name>
<comment type="subcellular location">
    <subcellularLocation>
        <location evidence="6">Cytoplasm</location>
    </subcellularLocation>
</comment>
<keyword evidence="12" id="KW-1185">Reference proteome</keyword>
<dbReference type="InterPro" id="IPR028939">
    <property type="entry name" value="P5C_Rdtase_cat_N"/>
</dbReference>
<feature type="binding site" evidence="8">
    <location>
        <position position="61"/>
    </location>
    <ligand>
        <name>NADPH</name>
        <dbReference type="ChEBI" id="CHEBI:57783"/>
    </ligand>
</feature>
<sequence length="264" mass="28190">MYEKERLKIGFLGFGNMAQAIAKGWLKKGVLSGDRLFASGRNLEKLEKNTLELGIQASSSNQALIQAVDMVILAVKPGQIKDVALEFKEELKEKIVVCVAVGIHWEELSDSLAEGTQHISIFPNTPISIGEGATNVEEKHSLSDESYQVFLELFESISVVTTVVTSQMAVAGVINGCGPAFTALFIEAVADGAVKYGLSRSEAYQLASQTIKGTGQLQLETGEHPGVMKDAVTSPGGTTIKGVAALEENAFRSSVIQAFDAILK</sequence>
<reference evidence="11" key="1">
    <citation type="submission" date="2023-07" db="EMBL/GenBank/DDBJ databases">
        <title>Between Cages and Wild: Unraveling the Impact of Captivity on Animal Microbiomes and Antimicrobial Resistance.</title>
        <authorList>
            <person name="Schmartz G.P."/>
            <person name="Rehner J."/>
            <person name="Schuff M.J."/>
            <person name="Becker S.L."/>
            <person name="Kravczyk M."/>
            <person name="Gurevich A."/>
            <person name="Francke R."/>
            <person name="Mueller R."/>
            <person name="Keller V."/>
            <person name="Keller A."/>
        </authorList>
    </citation>
    <scope>NUCLEOTIDE SEQUENCE</scope>
    <source>
        <strain evidence="11">S39M_St_73</strain>
    </source>
</reference>
<dbReference type="NCBIfam" id="TIGR00112">
    <property type="entry name" value="proC"/>
    <property type="match status" value="1"/>
</dbReference>
<evidence type="ECO:0000313" key="11">
    <source>
        <dbReference type="EMBL" id="MDO5457053.1"/>
    </source>
</evidence>
<evidence type="ECO:0000256" key="8">
    <source>
        <dbReference type="PIRSR" id="PIRSR000193-1"/>
    </source>
</evidence>
<dbReference type="PIRSF" id="PIRSF000193">
    <property type="entry name" value="Pyrrol-5-carb_rd"/>
    <property type="match status" value="1"/>
</dbReference>
<accession>A0AA43ZSI1</accession>
<gene>
    <name evidence="6 11" type="primary">proC</name>
    <name evidence="11" type="ORF">Q4F26_01780</name>
</gene>
<dbReference type="Gene3D" id="3.40.50.720">
    <property type="entry name" value="NAD(P)-binding Rossmann-like Domain"/>
    <property type="match status" value="1"/>
</dbReference>
<evidence type="ECO:0000256" key="5">
    <source>
        <dbReference type="ARBA" id="ARBA00058118"/>
    </source>
</evidence>
<keyword evidence="6" id="KW-0028">Amino-acid biosynthesis</keyword>
<dbReference type="Gene3D" id="1.10.3730.10">
    <property type="entry name" value="ProC C-terminal domain-like"/>
    <property type="match status" value="1"/>
</dbReference>
<feature type="binding site" evidence="8">
    <location>
        <begin position="74"/>
        <end position="77"/>
    </location>
    <ligand>
        <name>NADP(+)</name>
        <dbReference type="ChEBI" id="CHEBI:58349"/>
    </ligand>
</feature>
<dbReference type="EMBL" id="JAUNQW010000004">
    <property type="protein sequence ID" value="MDO5457053.1"/>
    <property type="molecule type" value="Genomic_DNA"/>
</dbReference>
<keyword evidence="4 6" id="KW-0560">Oxidoreductase</keyword>
<organism evidence="11 12">
    <name type="scientific">Atopococcus tabaci</name>
    <dbReference type="NCBI Taxonomy" id="269774"/>
    <lineage>
        <taxon>Bacteria</taxon>
        <taxon>Bacillati</taxon>
        <taxon>Bacillota</taxon>
        <taxon>Bacilli</taxon>
        <taxon>Lactobacillales</taxon>
        <taxon>Carnobacteriaceae</taxon>
        <taxon>Atopococcus</taxon>
    </lineage>
</organism>